<evidence type="ECO:0000313" key="3">
    <source>
        <dbReference type="Proteomes" id="UP001246372"/>
    </source>
</evidence>
<keyword evidence="3" id="KW-1185">Reference proteome</keyword>
<keyword evidence="1" id="KW-0732">Signal</keyword>
<dbReference type="NCBIfam" id="TIGR02285">
    <property type="entry name" value="TIGR02285 family protein"/>
    <property type="match status" value="1"/>
</dbReference>
<comment type="caution">
    <text evidence="2">The sequence shown here is derived from an EMBL/GenBank/DDBJ whole genome shotgun (WGS) entry which is preliminary data.</text>
</comment>
<name>A0ABU3PET0_9BURK</name>
<protein>
    <submittedName>
        <fullName evidence="2">TIGR02285 family protein</fullName>
    </submittedName>
</protein>
<reference evidence="2" key="1">
    <citation type="submission" date="2023-09" db="EMBL/GenBank/DDBJ databases">
        <title>Paucibacter sp. APW11 Genome sequencing and assembly.</title>
        <authorList>
            <person name="Kim I."/>
        </authorList>
    </citation>
    <scope>NUCLEOTIDE SEQUENCE</scope>
    <source>
        <strain evidence="2">APW11</strain>
    </source>
</reference>
<feature type="chain" id="PRO_5046707759" evidence="1">
    <location>
        <begin position="32"/>
        <end position="299"/>
    </location>
</feature>
<accession>A0ABU3PET0</accession>
<dbReference type="InterPro" id="IPR011972">
    <property type="entry name" value="CHP02285"/>
</dbReference>
<dbReference type="SUPFAM" id="SSF53850">
    <property type="entry name" value="Periplasmic binding protein-like II"/>
    <property type="match status" value="1"/>
</dbReference>
<proteinExistence type="predicted"/>
<sequence>MSNWQLLGRSSSVKAGSVAGLLLALAGSAAAAEPAVLIRWQVFEYPPYYIASGPDKGKGLYDRFLRELIADLPGFSHRVETSNPTRTEALMKRGEPLCAISRLQTSERDSYSLFAQQAHLYGLPVQLIVTERAGDAATTWIHDGRLSLDGLLQARSLRIGVVANRRFGDAIDKLLDRAAQTPSPAVVRWATSSLSADTPRLMAVDRFDATLAYPSEYAQWQQTRTRFKRYPIAEAAHLIAARISCANTPAGRALIAAIDQLPPQRASLTQLQADYEALLPAEDLDNYRQLVAIERGHAK</sequence>
<evidence type="ECO:0000256" key="1">
    <source>
        <dbReference type="SAM" id="SignalP"/>
    </source>
</evidence>
<feature type="signal peptide" evidence="1">
    <location>
        <begin position="1"/>
        <end position="31"/>
    </location>
</feature>
<gene>
    <name evidence="2" type="ORF">RQP53_17530</name>
</gene>
<dbReference type="RefSeq" id="WP_315651968.1">
    <property type="nucleotide sequence ID" value="NZ_JAVXZY010000007.1"/>
</dbReference>
<organism evidence="2 3">
    <name type="scientific">Roseateles aquae</name>
    <dbReference type="NCBI Taxonomy" id="3077235"/>
    <lineage>
        <taxon>Bacteria</taxon>
        <taxon>Pseudomonadati</taxon>
        <taxon>Pseudomonadota</taxon>
        <taxon>Betaproteobacteria</taxon>
        <taxon>Burkholderiales</taxon>
        <taxon>Sphaerotilaceae</taxon>
        <taxon>Roseateles</taxon>
    </lineage>
</organism>
<dbReference type="EMBL" id="JAVXZY010000007">
    <property type="protein sequence ID" value="MDT9001084.1"/>
    <property type="molecule type" value="Genomic_DNA"/>
</dbReference>
<evidence type="ECO:0000313" key="2">
    <source>
        <dbReference type="EMBL" id="MDT9001084.1"/>
    </source>
</evidence>
<dbReference type="Proteomes" id="UP001246372">
    <property type="component" value="Unassembled WGS sequence"/>
</dbReference>